<name>A0AAV3QH25_LITER</name>
<protein>
    <submittedName>
        <fullName evidence="1">Uncharacterized protein</fullName>
    </submittedName>
</protein>
<proteinExistence type="predicted"/>
<gene>
    <name evidence="1" type="ORF">LIER_18065</name>
</gene>
<evidence type="ECO:0000313" key="1">
    <source>
        <dbReference type="EMBL" id="GAA0161838.1"/>
    </source>
</evidence>
<sequence>MAGSSITVLFLTDVLKSSFREQLFLVGATVFPAVQLVSSRLKSLASFHHMHGMTKLKPTYSNIRVLRLDMKEKVIIAILYILSSDSLMIKVSYRHGKASD</sequence>
<dbReference type="Proteomes" id="UP001454036">
    <property type="component" value="Unassembled WGS sequence"/>
</dbReference>
<accession>A0AAV3QH25</accession>
<dbReference type="EMBL" id="BAABME010004289">
    <property type="protein sequence ID" value="GAA0161838.1"/>
    <property type="molecule type" value="Genomic_DNA"/>
</dbReference>
<evidence type="ECO:0000313" key="2">
    <source>
        <dbReference type="Proteomes" id="UP001454036"/>
    </source>
</evidence>
<dbReference type="AlphaFoldDB" id="A0AAV3QH25"/>
<keyword evidence="2" id="KW-1185">Reference proteome</keyword>
<reference evidence="1 2" key="1">
    <citation type="submission" date="2024-01" db="EMBL/GenBank/DDBJ databases">
        <title>The complete chloroplast genome sequence of Lithospermum erythrorhizon: insights into the phylogenetic relationship among Boraginaceae species and the maternal lineages of purple gromwells.</title>
        <authorList>
            <person name="Okada T."/>
            <person name="Watanabe K."/>
        </authorList>
    </citation>
    <scope>NUCLEOTIDE SEQUENCE [LARGE SCALE GENOMIC DNA]</scope>
</reference>
<comment type="caution">
    <text evidence="1">The sequence shown here is derived from an EMBL/GenBank/DDBJ whole genome shotgun (WGS) entry which is preliminary data.</text>
</comment>
<organism evidence="1 2">
    <name type="scientific">Lithospermum erythrorhizon</name>
    <name type="common">Purple gromwell</name>
    <name type="synonym">Lithospermum officinale var. erythrorhizon</name>
    <dbReference type="NCBI Taxonomy" id="34254"/>
    <lineage>
        <taxon>Eukaryota</taxon>
        <taxon>Viridiplantae</taxon>
        <taxon>Streptophyta</taxon>
        <taxon>Embryophyta</taxon>
        <taxon>Tracheophyta</taxon>
        <taxon>Spermatophyta</taxon>
        <taxon>Magnoliopsida</taxon>
        <taxon>eudicotyledons</taxon>
        <taxon>Gunneridae</taxon>
        <taxon>Pentapetalae</taxon>
        <taxon>asterids</taxon>
        <taxon>lamiids</taxon>
        <taxon>Boraginales</taxon>
        <taxon>Boraginaceae</taxon>
        <taxon>Boraginoideae</taxon>
        <taxon>Lithospermeae</taxon>
        <taxon>Lithospermum</taxon>
    </lineage>
</organism>